<dbReference type="InterPro" id="IPR004456">
    <property type="entry name" value="Pglycerate_mutase_ApgM"/>
</dbReference>
<comment type="caution">
    <text evidence="8">The sequence shown here is derived from an EMBL/GenBank/DDBJ whole genome shotgun (WGS) entry which is preliminary data.</text>
</comment>
<dbReference type="NCBIfam" id="NF003104">
    <property type="entry name" value="PRK04024.1"/>
    <property type="match status" value="1"/>
</dbReference>
<evidence type="ECO:0000256" key="6">
    <source>
        <dbReference type="ARBA" id="ARBA00023235"/>
    </source>
</evidence>
<dbReference type="Gene3D" id="3.40.720.10">
    <property type="entry name" value="Alkaline Phosphatase, subunit A"/>
    <property type="match status" value="2"/>
</dbReference>
<dbReference type="SUPFAM" id="SSF53649">
    <property type="entry name" value="Alkaline phosphatase-like"/>
    <property type="match status" value="1"/>
</dbReference>
<dbReference type="GO" id="GO:0006096">
    <property type="term" value="P:glycolytic process"/>
    <property type="evidence" value="ECO:0007669"/>
    <property type="project" value="UniProtKB-KW"/>
</dbReference>
<dbReference type="EMBL" id="LCNT01000004">
    <property type="protein sequence ID" value="KKU61175.1"/>
    <property type="molecule type" value="Genomic_DNA"/>
</dbReference>
<protein>
    <submittedName>
        <fullName evidence="8">Putative 2,3-bisphosphoglycerate-independent phosphoglycerate mutase 1</fullName>
    </submittedName>
</protein>
<comment type="pathway">
    <text evidence="3">Carbohydrate degradation.</text>
</comment>
<evidence type="ECO:0000256" key="1">
    <source>
        <dbReference type="ARBA" id="ARBA00000370"/>
    </source>
</evidence>
<comment type="function">
    <text evidence="2">Catalyzes the interconversion of 2-phosphoglycerate and 3-phosphoglycerate.</text>
</comment>
<dbReference type="InterPro" id="IPR017850">
    <property type="entry name" value="Alkaline_phosphatase_core_sf"/>
</dbReference>
<comment type="similarity">
    <text evidence="4">Belongs to the BPG-independent phosphoglycerate mutase family. A-PGAM subfamily.</text>
</comment>
<evidence type="ECO:0000313" key="9">
    <source>
        <dbReference type="Proteomes" id="UP000033860"/>
    </source>
</evidence>
<evidence type="ECO:0000256" key="2">
    <source>
        <dbReference type="ARBA" id="ARBA00002315"/>
    </source>
</evidence>
<dbReference type="CDD" id="cd16011">
    <property type="entry name" value="iPGM_like"/>
    <property type="match status" value="1"/>
</dbReference>
<evidence type="ECO:0000313" key="8">
    <source>
        <dbReference type="EMBL" id="KKU61175.1"/>
    </source>
</evidence>
<gene>
    <name evidence="8" type="ORF">UX85_C0004G0097</name>
</gene>
<dbReference type="InterPro" id="IPR023665">
    <property type="entry name" value="ApgAM_prokaryotes"/>
</dbReference>
<dbReference type="Pfam" id="PF10143">
    <property type="entry name" value="PhosphMutase"/>
    <property type="match status" value="1"/>
</dbReference>
<dbReference type="NCBIfam" id="TIGR00306">
    <property type="entry name" value="apgM"/>
    <property type="match status" value="1"/>
</dbReference>
<reference evidence="8 9" key="1">
    <citation type="journal article" date="2015" name="Nature">
        <title>rRNA introns, odd ribosomes, and small enigmatic genomes across a large radiation of phyla.</title>
        <authorList>
            <person name="Brown C.T."/>
            <person name="Hug L.A."/>
            <person name="Thomas B.C."/>
            <person name="Sharon I."/>
            <person name="Castelle C.J."/>
            <person name="Singh A."/>
            <person name="Wilkins M.J."/>
            <person name="Williams K.H."/>
            <person name="Banfield J.F."/>
        </authorList>
    </citation>
    <scope>NUCLEOTIDE SEQUENCE [LARGE SCALE GENOMIC DNA]</scope>
</reference>
<keyword evidence="5" id="KW-0324">Glycolysis</keyword>
<dbReference type="PIRSF" id="PIRSF006392">
    <property type="entry name" value="IPGAM_arch"/>
    <property type="match status" value="1"/>
</dbReference>
<evidence type="ECO:0000256" key="5">
    <source>
        <dbReference type="ARBA" id="ARBA00023152"/>
    </source>
</evidence>
<dbReference type="PANTHER" id="PTHR31209:SF0">
    <property type="entry name" value="METALLOENZYME DOMAIN-CONTAINING PROTEIN"/>
    <property type="match status" value="1"/>
</dbReference>
<name>A0A0G1UTZ1_9BACT</name>
<accession>A0A0G1UTZ1</accession>
<evidence type="ECO:0000256" key="3">
    <source>
        <dbReference type="ARBA" id="ARBA00004921"/>
    </source>
</evidence>
<dbReference type="GO" id="GO:0046872">
    <property type="term" value="F:metal ion binding"/>
    <property type="evidence" value="ECO:0007669"/>
    <property type="project" value="InterPro"/>
</dbReference>
<evidence type="ECO:0000256" key="4">
    <source>
        <dbReference type="ARBA" id="ARBA00005524"/>
    </source>
</evidence>
<organism evidence="8 9">
    <name type="scientific">Candidatus Beckwithbacteria bacterium GW2011_GWB1_47_15</name>
    <dbReference type="NCBI Taxonomy" id="1618371"/>
    <lineage>
        <taxon>Bacteria</taxon>
        <taxon>Candidatus Beckwithiibacteriota</taxon>
    </lineage>
</organism>
<dbReference type="GO" id="GO:0004619">
    <property type="term" value="F:phosphoglycerate mutase activity"/>
    <property type="evidence" value="ECO:0007669"/>
    <property type="project" value="UniProtKB-EC"/>
</dbReference>
<dbReference type="PANTHER" id="PTHR31209">
    <property type="entry name" value="COFACTOR-INDEPENDENT PHOSPHOGLYCERATE MUTASE"/>
    <property type="match status" value="1"/>
</dbReference>
<sequence>MDKVFLIVIDGLGDRPIPAFGRKTPLEAAKTPNLDKLARGGISGVMHTIDIGVRPGSDTAHLALFGYDPKTYYTGRGPFEVAGINMEVRPGDVCLRVNMGTVDDNLVVVDRRAGRIDDTNPFAKKFNGTVVDGVKFLVKAGTGHRLGIIMRGKGLSSQISSADPKELGVKLKTVEGLDASKEAKFTARVLNKFLLKVYKEIKDWPLNKQRVKVGKLPANFMLARGAGVYPELPSFFDKYGLKAACIAGAGLYKGVAKILGMEVIDVPGATGKPDSDVAAKIKKAIKATHKFDFIFVHIKGADTLGEDGNPEGKKAFIEKVDQAVAPLSKLKKSLVVVTADHSTPCALKNHSADDVPITIFGESVRDDDVEAFGERACAKGRLGRIRGEHLMPIIIDLMGLAQMFGA</sequence>
<proteinExistence type="inferred from homology"/>
<dbReference type="Proteomes" id="UP000033860">
    <property type="component" value="Unassembled WGS sequence"/>
</dbReference>
<dbReference type="InterPro" id="IPR006124">
    <property type="entry name" value="Metalloenzyme"/>
</dbReference>
<dbReference type="AlphaFoldDB" id="A0A0G1UTZ1"/>
<dbReference type="Pfam" id="PF01676">
    <property type="entry name" value="Metalloenzyme"/>
    <property type="match status" value="1"/>
</dbReference>
<dbReference type="PATRIC" id="fig|1618371.3.peg.681"/>
<evidence type="ECO:0000259" key="7">
    <source>
        <dbReference type="Pfam" id="PF01676"/>
    </source>
</evidence>
<dbReference type="HAMAP" id="MF_01402_A">
    <property type="entry name" value="ApgM_A"/>
    <property type="match status" value="1"/>
</dbReference>
<comment type="catalytic activity">
    <reaction evidence="1">
        <text>(2R)-2-phosphoglycerate = (2R)-3-phosphoglycerate</text>
        <dbReference type="Rhea" id="RHEA:15901"/>
        <dbReference type="ChEBI" id="CHEBI:58272"/>
        <dbReference type="ChEBI" id="CHEBI:58289"/>
        <dbReference type="EC" id="5.4.2.12"/>
    </reaction>
</comment>
<feature type="domain" description="Metalloenzyme" evidence="7">
    <location>
        <begin position="3"/>
        <end position="396"/>
    </location>
</feature>
<keyword evidence="6" id="KW-0413">Isomerase</keyword>